<accession>A0A1H0SEM7</accession>
<proteinExistence type="predicted"/>
<feature type="domain" description="Microcin J25-processing protein McjB C-terminal" evidence="1">
    <location>
        <begin position="128"/>
        <end position="234"/>
    </location>
</feature>
<evidence type="ECO:0000259" key="1">
    <source>
        <dbReference type="Pfam" id="PF13471"/>
    </source>
</evidence>
<sequence>MTRTLNIPEHVHSAITAGGSTVLLNAKTGRCYAINRTADDLWSQLRASGDVGNAVEVLAARNPAYATSRFSDDSKALVQSLIEEGLLTTAPPGPQAGKALLAAGEEPDFAVPAFRFSALIAFLLTIVLVRLPFRITFTLLSWSRTHWCSRPAAASQALSATVAIESVGRFYPGRVACLELALGAAIALALRRRHLSLVIGVADEPFLFHAWTNAADGLVSYPPESDPKGFQPIYAS</sequence>
<dbReference type="RefSeq" id="WP_090099271.1">
    <property type="nucleotide sequence ID" value="NZ_FNIX01000008.1"/>
</dbReference>
<organism evidence="2 3">
    <name type="scientific">Lentzea jiangxiensis</name>
    <dbReference type="NCBI Taxonomy" id="641025"/>
    <lineage>
        <taxon>Bacteria</taxon>
        <taxon>Bacillati</taxon>
        <taxon>Actinomycetota</taxon>
        <taxon>Actinomycetes</taxon>
        <taxon>Pseudonocardiales</taxon>
        <taxon>Pseudonocardiaceae</taxon>
        <taxon>Lentzea</taxon>
    </lineage>
</organism>
<dbReference type="InterPro" id="IPR032708">
    <property type="entry name" value="McjB_C"/>
</dbReference>
<dbReference type="Pfam" id="PF05402">
    <property type="entry name" value="PqqD"/>
    <property type="match status" value="1"/>
</dbReference>
<evidence type="ECO:0000313" key="2">
    <source>
        <dbReference type="EMBL" id="SDP40174.1"/>
    </source>
</evidence>
<dbReference type="Proteomes" id="UP000199691">
    <property type="component" value="Unassembled WGS sequence"/>
</dbReference>
<reference evidence="3" key="1">
    <citation type="submission" date="2016-10" db="EMBL/GenBank/DDBJ databases">
        <authorList>
            <person name="Varghese N."/>
            <person name="Submissions S."/>
        </authorList>
    </citation>
    <scope>NUCLEOTIDE SEQUENCE [LARGE SCALE GENOMIC DNA]</scope>
    <source>
        <strain evidence="3">CGMCC 4.6609</strain>
    </source>
</reference>
<dbReference type="Pfam" id="PF13471">
    <property type="entry name" value="Transglut_core3"/>
    <property type="match status" value="1"/>
</dbReference>
<name>A0A1H0SEM7_9PSEU</name>
<dbReference type="EMBL" id="FNIX01000008">
    <property type="protein sequence ID" value="SDP40174.1"/>
    <property type="molecule type" value="Genomic_DNA"/>
</dbReference>
<dbReference type="AlphaFoldDB" id="A0A1H0SEM7"/>
<dbReference type="STRING" id="641025.SAMN05421507_10830"/>
<dbReference type="NCBIfam" id="NF033537">
    <property type="entry name" value="lasso_biosyn_B2"/>
    <property type="match status" value="1"/>
</dbReference>
<evidence type="ECO:0000313" key="3">
    <source>
        <dbReference type="Proteomes" id="UP000199691"/>
    </source>
</evidence>
<dbReference type="OrthoDB" id="583768at2"/>
<dbReference type="InterPro" id="IPR008792">
    <property type="entry name" value="PQQD"/>
</dbReference>
<protein>
    <submittedName>
        <fullName evidence="2">Transglutaminase-like superfamily protein</fullName>
    </submittedName>
</protein>
<dbReference type="InterPro" id="IPR053521">
    <property type="entry name" value="McjB-like"/>
</dbReference>
<keyword evidence="3" id="KW-1185">Reference proteome</keyword>
<gene>
    <name evidence="2" type="ORF">SAMN05421507_10830</name>
</gene>